<evidence type="ECO:0000256" key="9">
    <source>
        <dbReference type="ARBA" id="ARBA00023015"/>
    </source>
</evidence>
<keyword evidence="10 14" id="KW-0238">DNA-binding</keyword>
<feature type="binding site" evidence="15">
    <location>
        <position position="60"/>
    </location>
    <ligand>
        <name>Ca(2+)</name>
        <dbReference type="ChEBI" id="CHEBI:29108"/>
    </ligand>
</feature>
<keyword evidence="9 14" id="KW-0805">Transcription regulation</keyword>
<dbReference type="SMART" id="SM00448">
    <property type="entry name" value="REC"/>
    <property type="match status" value="1"/>
</dbReference>
<keyword evidence="19" id="KW-1185">Reference proteome</keyword>
<dbReference type="GO" id="GO:0005829">
    <property type="term" value="C:cytosol"/>
    <property type="evidence" value="ECO:0007669"/>
    <property type="project" value="TreeGrafter"/>
</dbReference>
<evidence type="ECO:0000256" key="7">
    <source>
        <dbReference type="ARBA" id="ARBA00022969"/>
    </source>
</evidence>
<dbReference type="InterPro" id="IPR016032">
    <property type="entry name" value="Sig_transdc_resp-reg_C-effctor"/>
</dbReference>
<organism evidence="18 19">
    <name type="scientific">Peptoclostridium acidaminophilum DSM 3953</name>
    <dbReference type="NCBI Taxonomy" id="1286171"/>
    <lineage>
        <taxon>Bacteria</taxon>
        <taxon>Bacillati</taxon>
        <taxon>Bacillota</taxon>
        <taxon>Clostridia</taxon>
        <taxon>Peptostreptococcales</taxon>
        <taxon>Peptoclostridiaceae</taxon>
        <taxon>Peptoclostridium</taxon>
    </lineage>
</organism>
<gene>
    <name evidence="18" type="primary">spo0A</name>
    <name evidence="18" type="ORF">EAL2_c12080</name>
</gene>
<feature type="modified residue" description="4-aspartylphosphate" evidence="16">
    <location>
        <position position="60"/>
    </location>
</feature>
<dbReference type="InterPro" id="IPR001789">
    <property type="entry name" value="Sig_transdc_resp-reg_receiver"/>
</dbReference>
<dbReference type="Gene3D" id="1.10.10.10">
    <property type="entry name" value="Winged helix-like DNA-binding domain superfamily/Winged helix DNA-binding domain"/>
    <property type="match status" value="1"/>
</dbReference>
<dbReference type="SUPFAM" id="SSF52172">
    <property type="entry name" value="CheY-like"/>
    <property type="match status" value="1"/>
</dbReference>
<comment type="function">
    <text evidence="13 14">May play the central regulatory role in sporulation. It may be an element of the effector pathway responsible for the activation of sporulation genes in response to nutritional stress. Spo0A may act in concert with spo0H (a sigma factor) to control the expression of some genes that are critical to the sporulation process.</text>
</comment>
<protein>
    <recommendedName>
        <fullName evidence="2 14">Stage 0 sporulation protein A homolog</fullName>
    </recommendedName>
</protein>
<dbReference type="KEGG" id="eac:EAL2_c12080"/>
<evidence type="ECO:0000256" key="15">
    <source>
        <dbReference type="PIRSR" id="PIRSR002937-1"/>
    </source>
</evidence>
<evidence type="ECO:0000256" key="14">
    <source>
        <dbReference type="PIRNR" id="PIRNR002937"/>
    </source>
</evidence>
<keyword evidence="8 14" id="KW-0902">Two-component regulatory system</keyword>
<dbReference type="PATRIC" id="fig|1286171.3.peg.1157"/>
<dbReference type="GO" id="GO:0003700">
    <property type="term" value="F:DNA-binding transcription factor activity"/>
    <property type="evidence" value="ECO:0007669"/>
    <property type="project" value="InterPro"/>
</dbReference>
<keyword evidence="14 15" id="KW-0479">Metal-binding</keyword>
<dbReference type="PANTHER" id="PTHR48111:SF1">
    <property type="entry name" value="TWO-COMPONENT RESPONSE REGULATOR ORR33"/>
    <property type="match status" value="1"/>
</dbReference>
<sequence length="263" mass="29650">MGIINSRVRIAIADDNKEFCQILIDYLSKQEEIEIIGVANDGMEAVELVMQKKPDLLLLDIIMPHLDGFGVIKKLKGSREDYEPKIVVISTVGQESIAQKALQLGAEYYMIKPFHSDMLCERILQIANDELKPQRQYLQHECLSALEENCAGSIEGEIAGILHDMGIPPHIKGYLYLSEAIRLVVYKVGLLGGITKELYPKVAITYSTTPSRVERAIRHAIEVSWNKRDSETVELFFGARAHIQRSKPTNSEFIATVAEKLRR</sequence>
<evidence type="ECO:0000256" key="12">
    <source>
        <dbReference type="ARBA" id="ARBA00023163"/>
    </source>
</evidence>
<dbReference type="InterPro" id="IPR039420">
    <property type="entry name" value="WalR-like"/>
</dbReference>
<evidence type="ECO:0000256" key="6">
    <source>
        <dbReference type="ARBA" id="ARBA00022837"/>
    </source>
</evidence>
<dbReference type="SUPFAM" id="SSF46894">
    <property type="entry name" value="C-terminal effector domain of the bipartite response regulators"/>
    <property type="match status" value="1"/>
</dbReference>
<keyword evidence="7 14" id="KW-0749">Sporulation</keyword>
<dbReference type="AlphaFoldDB" id="W8TFA1"/>
<dbReference type="eggNOG" id="COG0745">
    <property type="taxonomic scope" value="Bacteria"/>
</dbReference>
<dbReference type="HOGENOM" id="CLU_072509_0_0_9"/>
<evidence type="ECO:0000313" key="19">
    <source>
        <dbReference type="Proteomes" id="UP000019591"/>
    </source>
</evidence>
<proteinExistence type="predicted"/>
<name>W8TFA1_PEPAC</name>
<dbReference type="InterPro" id="IPR012052">
    <property type="entry name" value="Spore_0_A"/>
</dbReference>
<evidence type="ECO:0000256" key="1">
    <source>
        <dbReference type="ARBA" id="ARBA00004496"/>
    </source>
</evidence>
<comment type="subcellular location">
    <subcellularLocation>
        <location evidence="1 14">Cytoplasm</location>
    </subcellularLocation>
</comment>
<dbReference type="GO" id="GO:0042173">
    <property type="term" value="P:regulation of sporulation resulting in formation of a cellular spore"/>
    <property type="evidence" value="ECO:0007669"/>
    <property type="project" value="InterPro"/>
</dbReference>
<dbReference type="InterPro" id="IPR036388">
    <property type="entry name" value="WH-like_DNA-bd_sf"/>
</dbReference>
<dbReference type="GO" id="GO:0000156">
    <property type="term" value="F:phosphorelay response regulator activity"/>
    <property type="evidence" value="ECO:0007669"/>
    <property type="project" value="TreeGrafter"/>
</dbReference>
<dbReference type="PIRSF" id="PIRSF002937">
    <property type="entry name" value="Res_reg_Spo0A"/>
    <property type="match status" value="1"/>
</dbReference>
<dbReference type="Pfam" id="PF08769">
    <property type="entry name" value="Spo0A_C"/>
    <property type="match status" value="1"/>
</dbReference>
<dbReference type="Proteomes" id="UP000019591">
    <property type="component" value="Chromosome"/>
</dbReference>
<evidence type="ECO:0000256" key="13">
    <source>
        <dbReference type="ARBA" id="ARBA00024867"/>
    </source>
</evidence>
<dbReference type="Pfam" id="PF00072">
    <property type="entry name" value="Response_reg"/>
    <property type="match status" value="1"/>
</dbReference>
<dbReference type="RefSeq" id="WP_038601860.1">
    <property type="nucleotide sequence ID" value="NZ_CP007452.1"/>
</dbReference>
<evidence type="ECO:0000256" key="5">
    <source>
        <dbReference type="ARBA" id="ARBA00022553"/>
    </source>
</evidence>
<dbReference type="NCBIfam" id="TIGR02875">
    <property type="entry name" value="spore_0_A"/>
    <property type="match status" value="1"/>
</dbReference>
<dbReference type="OrthoDB" id="9793299at2"/>
<keyword evidence="6 14" id="KW-0106">Calcium</keyword>
<dbReference type="CDD" id="cd17561">
    <property type="entry name" value="REC_Spo0A"/>
    <property type="match status" value="1"/>
</dbReference>
<accession>W8TFA1</accession>
<keyword evidence="3 14" id="KW-0963">Cytoplasm</keyword>
<dbReference type="GO" id="GO:0032993">
    <property type="term" value="C:protein-DNA complex"/>
    <property type="evidence" value="ECO:0007669"/>
    <property type="project" value="TreeGrafter"/>
</dbReference>
<dbReference type="PROSITE" id="PS50110">
    <property type="entry name" value="RESPONSE_REGULATORY"/>
    <property type="match status" value="1"/>
</dbReference>
<evidence type="ECO:0000256" key="11">
    <source>
        <dbReference type="ARBA" id="ARBA00023159"/>
    </source>
</evidence>
<feature type="binding site" evidence="15">
    <location>
        <position position="15"/>
    </location>
    <ligand>
        <name>Ca(2+)</name>
        <dbReference type="ChEBI" id="CHEBI:29108"/>
    </ligand>
</feature>
<keyword evidence="12 14" id="KW-0804">Transcription</keyword>
<dbReference type="PANTHER" id="PTHR48111">
    <property type="entry name" value="REGULATOR OF RPOS"/>
    <property type="match status" value="1"/>
</dbReference>
<keyword evidence="11 14" id="KW-0010">Activator</keyword>
<dbReference type="GO" id="GO:0005509">
    <property type="term" value="F:calcium ion binding"/>
    <property type="evidence" value="ECO:0007669"/>
    <property type="project" value="UniProtKB-UniRule"/>
</dbReference>
<evidence type="ECO:0000313" key="18">
    <source>
        <dbReference type="EMBL" id="AHM56503.1"/>
    </source>
</evidence>
<feature type="binding site" evidence="15">
    <location>
        <position position="14"/>
    </location>
    <ligand>
        <name>Ca(2+)</name>
        <dbReference type="ChEBI" id="CHEBI:29108"/>
    </ligand>
</feature>
<dbReference type="Gene3D" id="3.40.50.2300">
    <property type="match status" value="1"/>
</dbReference>
<comment type="cofactor">
    <cofactor evidence="14 15">
        <name>Ca(2+)</name>
        <dbReference type="ChEBI" id="CHEBI:29108"/>
    </cofactor>
    <text evidence="14 15">Binds 1 Ca(2+) ion per subunit.</text>
</comment>
<evidence type="ECO:0000256" key="4">
    <source>
        <dbReference type="ARBA" id="ARBA00022491"/>
    </source>
</evidence>
<reference evidence="18 19" key="1">
    <citation type="journal article" date="2014" name="Genome Announc.">
        <title>Complete Genome Sequence of Amino Acid-Utilizing Eubacterium acidaminophilum al-2 (DSM 3953).</title>
        <authorList>
            <person name="Poehlein A."/>
            <person name="Andreesen J.R."/>
            <person name="Daniel R."/>
        </authorList>
    </citation>
    <scope>NUCLEOTIDE SEQUENCE [LARGE SCALE GENOMIC DNA]</scope>
    <source>
        <strain evidence="18 19">DSM 3953</strain>
    </source>
</reference>
<evidence type="ECO:0000256" key="10">
    <source>
        <dbReference type="ARBA" id="ARBA00023125"/>
    </source>
</evidence>
<keyword evidence="5 16" id="KW-0597">Phosphoprotein</keyword>
<evidence type="ECO:0000256" key="16">
    <source>
        <dbReference type="PROSITE-ProRule" id="PRU00169"/>
    </source>
</evidence>
<evidence type="ECO:0000259" key="17">
    <source>
        <dbReference type="PROSITE" id="PS50110"/>
    </source>
</evidence>
<keyword evidence="4 14" id="KW-0678">Repressor</keyword>
<feature type="domain" description="Response regulatory" evidence="17">
    <location>
        <begin position="9"/>
        <end position="127"/>
    </location>
</feature>
<dbReference type="InterPro" id="IPR014879">
    <property type="entry name" value="Spo0A_C"/>
</dbReference>
<evidence type="ECO:0000256" key="3">
    <source>
        <dbReference type="ARBA" id="ARBA00022490"/>
    </source>
</evidence>
<dbReference type="GO" id="GO:0000976">
    <property type="term" value="F:transcription cis-regulatory region binding"/>
    <property type="evidence" value="ECO:0007669"/>
    <property type="project" value="TreeGrafter"/>
</dbReference>
<dbReference type="STRING" id="1286171.EAL2_c12080"/>
<dbReference type="EMBL" id="CP007452">
    <property type="protein sequence ID" value="AHM56503.1"/>
    <property type="molecule type" value="Genomic_DNA"/>
</dbReference>
<evidence type="ECO:0000256" key="8">
    <source>
        <dbReference type="ARBA" id="ARBA00023012"/>
    </source>
</evidence>
<dbReference type="GO" id="GO:0030435">
    <property type="term" value="P:sporulation resulting in formation of a cellular spore"/>
    <property type="evidence" value="ECO:0007669"/>
    <property type="project" value="UniProtKB-UniRule"/>
</dbReference>
<evidence type="ECO:0000256" key="2">
    <source>
        <dbReference type="ARBA" id="ARBA00018672"/>
    </source>
</evidence>
<dbReference type="GO" id="GO:0051606">
    <property type="term" value="P:detection of stimulus"/>
    <property type="evidence" value="ECO:0007669"/>
    <property type="project" value="UniProtKB-UniRule"/>
</dbReference>
<dbReference type="InterPro" id="IPR011006">
    <property type="entry name" value="CheY-like_superfamily"/>
</dbReference>